<dbReference type="PANTHER" id="PTHR43615:SF1">
    <property type="entry name" value="PPDK_N DOMAIN-CONTAINING PROTEIN"/>
    <property type="match status" value="1"/>
</dbReference>
<dbReference type="SUPFAM" id="SSF52009">
    <property type="entry name" value="Phosphohistidine domain"/>
    <property type="match status" value="1"/>
</dbReference>
<dbReference type="Pfam" id="PF00391">
    <property type="entry name" value="PEP-utilizers"/>
    <property type="match status" value="1"/>
</dbReference>
<dbReference type="Gene3D" id="3.50.30.10">
    <property type="entry name" value="Phosphohistidine domain"/>
    <property type="match status" value="1"/>
</dbReference>
<dbReference type="EMBL" id="JBIMSN010000020">
    <property type="protein sequence ID" value="MFH5227881.1"/>
    <property type="molecule type" value="Genomic_DNA"/>
</dbReference>
<evidence type="ECO:0000259" key="1">
    <source>
        <dbReference type="Pfam" id="PF00391"/>
    </source>
</evidence>
<sequence>MTTQVNDYQHCRTDTLQHPTMQVYSAGNFAEIAPQRLSPMSWSLVGRPMELGSRLFVGDILDNPSWATGSNYVFTGYFSCRPYHNLTAYCYVAEQVDLLTPVDITAAFFEGIEPPRSGLGAESGRIKRRRSSVRMMRELVSLRPRLMELEQRVFGFEHDVDAAVTTDADWRIGELAAAGNALLERAWHLHIVSSSGAVAAEVLQRKVVGRLAGKGIAMANWLKEPAELPWGRLFALSSVENGPGRFVSEPFYEIADTALPWADYAMTPIRPPATSDREFHDVSPREALVGMYDSARGRAIDASVLLLGDVMALREYSKSLCMRILHAHRRFVPRLAALRGVDDADWPYLSMAELRNVVPGKEEIERRRVSCEEALGVDMPDYLDLAPGASQAHQPRRVPRGVSAGICDGVAIEIDEIPEQPGAVLVCESADANIIPMLPFIGAVVTARGSQYSHVAIICRELGVPAVVSHPIARDIKSGQRVYVNGDSGEVRIL</sequence>
<comment type="caution">
    <text evidence="2">The sequence shown here is derived from an EMBL/GenBank/DDBJ whole genome shotgun (WGS) entry which is preliminary data.</text>
</comment>
<dbReference type="Proteomes" id="UP001609219">
    <property type="component" value="Unassembled WGS sequence"/>
</dbReference>
<dbReference type="RefSeq" id="WP_395125180.1">
    <property type="nucleotide sequence ID" value="NZ_JBIMSN010000020.1"/>
</dbReference>
<dbReference type="PANTHER" id="PTHR43615">
    <property type="entry name" value="PHOSPHOENOLPYRUVATE SYNTHASE-RELATED"/>
    <property type="match status" value="1"/>
</dbReference>
<accession>A0ABW7JZQ3</accession>
<evidence type="ECO:0000313" key="2">
    <source>
        <dbReference type="EMBL" id="MFH5227881.1"/>
    </source>
</evidence>
<keyword evidence="5" id="KW-1185">Reference proteome</keyword>
<evidence type="ECO:0000313" key="4">
    <source>
        <dbReference type="Proteomes" id="UP001609176"/>
    </source>
</evidence>
<evidence type="ECO:0000313" key="3">
    <source>
        <dbReference type="EMBL" id="MFH5243636.1"/>
    </source>
</evidence>
<dbReference type="EMBL" id="JBIMSP010000028">
    <property type="protein sequence ID" value="MFH5243636.1"/>
    <property type="molecule type" value="Genomic_DNA"/>
</dbReference>
<name>A0ABW7JZQ3_9NOCA</name>
<dbReference type="InterPro" id="IPR036637">
    <property type="entry name" value="Phosphohistidine_dom_sf"/>
</dbReference>
<organism evidence="2 5">
    <name type="scientific">Antrihabitans spumae</name>
    <dbReference type="NCBI Taxonomy" id="3373370"/>
    <lineage>
        <taxon>Bacteria</taxon>
        <taxon>Bacillati</taxon>
        <taxon>Actinomycetota</taxon>
        <taxon>Actinomycetes</taxon>
        <taxon>Mycobacteriales</taxon>
        <taxon>Nocardiaceae</taxon>
        <taxon>Antrihabitans</taxon>
    </lineage>
</organism>
<proteinExistence type="predicted"/>
<evidence type="ECO:0000313" key="5">
    <source>
        <dbReference type="Proteomes" id="UP001609219"/>
    </source>
</evidence>
<reference evidence="4 5" key="1">
    <citation type="submission" date="2024-10" db="EMBL/GenBank/DDBJ databases">
        <authorList>
            <person name="Riesco R."/>
        </authorList>
    </citation>
    <scope>NUCLEOTIDE SEQUENCE [LARGE SCALE GENOMIC DNA]</scope>
    <source>
        <strain evidence="3 4">NCIMB 15448</strain>
        <strain evidence="2 5">NCIMB 15450</strain>
    </source>
</reference>
<dbReference type="InterPro" id="IPR008279">
    <property type="entry name" value="PEP-util_enz_mobile_dom"/>
</dbReference>
<protein>
    <submittedName>
        <fullName evidence="2">PEP-utilizing enzyme</fullName>
    </submittedName>
</protein>
<gene>
    <name evidence="3" type="ORF">ACHIPV_17390</name>
    <name evidence="2" type="ORF">ACHIRB_04660</name>
</gene>
<dbReference type="Proteomes" id="UP001609176">
    <property type="component" value="Unassembled WGS sequence"/>
</dbReference>
<feature type="domain" description="PEP-utilising enzyme mobile" evidence="1">
    <location>
        <begin position="420"/>
        <end position="489"/>
    </location>
</feature>
<dbReference type="InterPro" id="IPR051549">
    <property type="entry name" value="PEP_Utilizing_Enz"/>
</dbReference>